<dbReference type="InterPro" id="IPR035906">
    <property type="entry name" value="MetI-like_sf"/>
</dbReference>
<protein>
    <submittedName>
        <fullName evidence="9">Tungstate abc transporter, permease protein wtpb</fullName>
    </submittedName>
</protein>
<dbReference type="PANTHER" id="PTHR30183:SF3">
    <property type="entry name" value="MOLYBDENUM TRANSPORT SYSTEM PERMEASE PROTEIN MODB"/>
    <property type="match status" value="1"/>
</dbReference>
<keyword evidence="3" id="KW-1003">Cell membrane</keyword>
<evidence type="ECO:0000256" key="6">
    <source>
        <dbReference type="ARBA" id="ARBA00023136"/>
    </source>
</evidence>
<dbReference type="PROSITE" id="PS50928">
    <property type="entry name" value="ABC_TM1"/>
    <property type="match status" value="1"/>
</dbReference>
<gene>
    <name evidence="9" type="ORF">ASZ90_010687</name>
</gene>
<dbReference type="CDD" id="cd06261">
    <property type="entry name" value="TM_PBP2"/>
    <property type="match status" value="1"/>
</dbReference>
<name>A0A0W8FFF4_9ZZZZ</name>
<evidence type="ECO:0000259" key="8">
    <source>
        <dbReference type="PROSITE" id="PS50928"/>
    </source>
</evidence>
<keyword evidence="6 7" id="KW-0472">Membrane</keyword>
<feature type="transmembrane region" description="Helical" evidence="7">
    <location>
        <begin position="240"/>
        <end position="259"/>
    </location>
</feature>
<dbReference type="GO" id="GO:0055085">
    <property type="term" value="P:transmembrane transport"/>
    <property type="evidence" value="ECO:0007669"/>
    <property type="project" value="InterPro"/>
</dbReference>
<feature type="transmembrane region" description="Helical" evidence="7">
    <location>
        <begin position="12"/>
        <end position="33"/>
    </location>
</feature>
<evidence type="ECO:0000256" key="3">
    <source>
        <dbReference type="ARBA" id="ARBA00022475"/>
    </source>
</evidence>
<accession>A0A0W8FFF4</accession>
<feature type="transmembrane region" description="Helical" evidence="7">
    <location>
        <begin position="136"/>
        <end position="153"/>
    </location>
</feature>
<organism evidence="9">
    <name type="scientific">hydrocarbon metagenome</name>
    <dbReference type="NCBI Taxonomy" id="938273"/>
    <lineage>
        <taxon>unclassified sequences</taxon>
        <taxon>metagenomes</taxon>
        <taxon>ecological metagenomes</taxon>
    </lineage>
</organism>
<feature type="transmembrane region" description="Helical" evidence="7">
    <location>
        <begin position="53"/>
        <end position="83"/>
    </location>
</feature>
<dbReference type="Pfam" id="PF00528">
    <property type="entry name" value="BPD_transp_1"/>
    <property type="match status" value="1"/>
</dbReference>
<evidence type="ECO:0000256" key="7">
    <source>
        <dbReference type="SAM" id="Phobius"/>
    </source>
</evidence>
<evidence type="ECO:0000313" key="9">
    <source>
        <dbReference type="EMBL" id="KUG19588.1"/>
    </source>
</evidence>
<keyword evidence="5 7" id="KW-1133">Transmembrane helix</keyword>
<dbReference type="GO" id="GO:0005886">
    <property type="term" value="C:plasma membrane"/>
    <property type="evidence" value="ECO:0007669"/>
    <property type="project" value="UniProtKB-SubCell"/>
</dbReference>
<evidence type="ECO:0000256" key="2">
    <source>
        <dbReference type="ARBA" id="ARBA00022448"/>
    </source>
</evidence>
<comment type="caution">
    <text evidence="9">The sequence shown here is derived from an EMBL/GenBank/DDBJ whole genome shotgun (WGS) entry which is preliminary data.</text>
</comment>
<dbReference type="PANTHER" id="PTHR30183">
    <property type="entry name" value="MOLYBDENUM TRANSPORT SYSTEM PERMEASE PROTEIN MODB"/>
    <property type="match status" value="1"/>
</dbReference>
<dbReference type="InterPro" id="IPR000515">
    <property type="entry name" value="MetI-like"/>
</dbReference>
<feature type="domain" description="ABC transmembrane type-1" evidence="8">
    <location>
        <begin position="57"/>
        <end position="256"/>
    </location>
</feature>
<feature type="transmembrane region" description="Helical" evidence="7">
    <location>
        <begin position="209"/>
        <end position="228"/>
    </location>
</feature>
<evidence type="ECO:0000256" key="5">
    <source>
        <dbReference type="ARBA" id="ARBA00022989"/>
    </source>
</evidence>
<proteinExistence type="predicted"/>
<dbReference type="AlphaFoldDB" id="A0A0W8FFF4"/>
<evidence type="ECO:0000256" key="1">
    <source>
        <dbReference type="ARBA" id="ARBA00004651"/>
    </source>
</evidence>
<dbReference type="SUPFAM" id="SSF161098">
    <property type="entry name" value="MetI-like"/>
    <property type="match status" value="1"/>
</dbReference>
<keyword evidence="4 7" id="KW-0812">Transmembrane</keyword>
<feature type="transmembrane region" description="Helical" evidence="7">
    <location>
        <begin position="95"/>
        <end position="116"/>
    </location>
</feature>
<evidence type="ECO:0000256" key="4">
    <source>
        <dbReference type="ARBA" id="ARBA00022692"/>
    </source>
</evidence>
<dbReference type="EMBL" id="LNQE01001274">
    <property type="protein sequence ID" value="KUG19588.1"/>
    <property type="molecule type" value="Genomic_DNA"/>
</dbReference>
<keyword evidence="2" id="KW-0813">Transport</keyword>
<sequence length="270" mass="29666">MARISLLRDRCLVSFSLLGGAILGLTILALLNMTMQELADIPHLLQIAADAKVIDAIVLTMAAGANAILILMISGIPLGYVLARADFRGKRLVESIVDIPLMLPHTVAGILVYILFMKRGLFGAPLRSMGFFFEDAYPGIVIAMLFVASPYFVNSVREGFEKVPVHLENAARTLGATRFSAFRHVVLPLSAREIYNGAILAWGRAIGEFAAIIMIAYYPMVISTLIYYRFTTGGIKDSSTVAFVMIVACFAVFLILRFLSRFIGRHDDRV</sequence>
<reference evidence="9" key="1">
    <citation type="journal article" date="2015" name="Proc. Natl. Acad. Sci. U.S.A.">
        <title>Networks of energetic and metabolic interactions define dynamics in microbial communities.</title>
        <authorList>
            <person name="Embree M."/>
            <person name="Liu J.K."/>
            <person name="Al-Bassam M.M."/>
            <person name="Zengler K."/>
        </authorList>
    </citation>
    <scope>NUCLEOTIDE SEQUENCE</scope>
</reference>
<comment type="subcellular location">
    <subcellularLocation>
        <location evidence="1">Cell membrane</location>
        <topology evidence="1">Multi-pass membrane protein</topology>
    </subcellularLocation>
</comment>
<dbReference type="Gene3D" id="1.10.3720.10">
    <property type="entry name" value="MetI-like"/>
    <property type="match status" value="1"/>
</dbReference>